<dbReference type="AlphaFoldDB" id="A0A0L0BVN1"/>
<dbReference type="InterPro" id="IPR032341">
    <property type="entry name" value="MITD1_C"/>
</dbReference>
<proteinExistence type="predicted"/>
<evidence type="ECO:0000256" key="2">
    <source>
        <dbReference type="ARBA" id="ARBA00022902"/>
    </source>
</evidence>
<evidence type="ECO:0000313" key="4">
    <source>
        <dbReference type="EMBL" id="KNC23294.1"/>
    </source>
</evidence>
<keyword evidence="2" id="KW-0524">Neurogenesis</keyword>
<name>A0A0L0BVN1_LUCCU</name>
<evidence type="ECO:0000256" key="1">
    <source>
        <dbReference type="ARBA" id="ARBA00022677"/>
    </source>
</evidence>
<dbReference type="InterPro" id="IPR007330">
    <property type="entry name" value="MIT_dom"/>
</dbReference>
<dbReference type="Proteomes" id="UP000037069">
    <property type="component" value="Unassembled WGS sequence"/>
</dbReference>
<dbReference type="PANTHER" id="PTHR21222">
    <property type="entry name" value="MIT DOMAIN-CONTAINING PROTEIN 1"/>
    <property type="match status" value="1"/>
</dbReference>
<dbReference type="OMA" id="FYKASNP"/>
<keyword evidence="1" id="KW-0551">Lipid droplet</keyword>
<dbReference type="Gene3D" id="3.30.870.30">
    <property type="entry name" value="MITD, C-terminal phospholipase D-like domain"/>
    <property type="match status" value="1"/>
</dbReference>
<keyword evidence="5" id="KW-1185">Reference proteome</keyword>
<dbReference type="InterPro" id="IPR036181">
    <property type="entry name" value="MIT_dom_sf"/>
</dbReference>
<organism evidence="4 5">
    <name type="scientific">Lucilia cuprina</name>
    <name type="common">Green bottle fly</name>
    <name type="synonym">Australian sheep blowfly</name>
    <dbReference type="NCBI Taxonomy" id="7375"/>
    <lineage>
        <taxon>Eukaryota</taxon>
        <taxon>Metazoa</taxon>
        <taxon>Ecdysozoa</taxon>
        <taxon>Arthropoda</taxon>
        <taxon>Hexapoda</taxon>
        <taxon>Insecta</taxon>
        <taxon>Pterygota</taxon>
        <taxon>Neoptera</taxon>
        <taxon>Endopterygota</taxon>
        <taxon>Diptera</taxon>
        <taxon>Brachycera</taxon>
        <taxon>Muscomorpha</taxon>
        <taxon>Oestroidea</taxon>
        <taxon>Calliphoridae</taxon>
        <taxon>Luciliinae</taxon>
        <taxon>Lucilia</taxon>
    </lineage>
</organism>
<comment type="caution">
    <text evidence="4">The sequence shown here is derived from an EMBL/GenBank/DDBJ whole genome shotgun (WGS) entry which is preliminary data.</text>
</comment>
<dbReference type="Pfam" id="PF04212">
    <property type="entry name" value="MIT"/>
    <property type="match status" value="1"/>
</dbReference>
<gene>
    <name evidence="4" type="ORF">FF38_10743</name>
</gene>
<dbReference type="InterPro" id="IPR052817">
    <property type="entry name" value="MIT_domain_contain_protein1"/>
</dbReference>
<dbReference type="SUPFAM" id="SSF116846">
    <property type="entry name" value="MIT domain"/>
    <property type="match status" value="1"/>
</dbReference>
<protein>
    <recommendedName>
        <fullName evidence="3">MIT domain-containing protein</fullName>
    </recommendedName>
</protein>
<dbReference type="OrthoDB" id="19553at2759"/>
<dbReference type="Pfam" id="PF16565">
    <property type="entry name" value="MIT_C"/>
    <property type="match status" value="1"/>
</dbReference>
<dbReference type="EMBL" id="JRES01001371">
    <property type="protein sequence ID" value="KNC23294.1"/>
    <property type="molecule type" value="Genomic_DNA"/>
</dbReference>
<dbReference type="SMART" id="SM00745">
    <property type="entry name" value="MIT"/>
    <property type="match status" value="1"/>
</dbReference>
<reference evidence="4 5" key="1">
    <citation type="journal article" date="2015" name="Nat. Commun.">
        <title>Lucilia cuprina genome unlocks parasitic fly biology to underpin future interventions.</title>
        <authorList>
            <person name="Anstead C.A."/>
            <person name="Korhonen P.K."/>
            <person name="Young N.D."/>
            <person name="Hall R.S."/>
            <person name="Jex A.R."/>
            <person name="Murali S.C."/>
            <person name="Hughes D.S."/>
            <person name="Lee S.F."/>
            <person name="Perry T."/>
            <person name="Stroehlein A.J."/>
            <person name="Ansell B.R."/>
            <person name="Breugelmans B."/>
            <person name="Hofmann A."/>
            <person name="Qu J."/>
            <person name="Dugan S."/>
            <person name="Lee S.L."/>
            <person name="Chao H."/>
            <person name="Dinh H."/>
            <person name="Han Y."/>
            <person name="Doddapaneni H.V."/>
            <person name="Worley K.C."/>
            <person name="Muzny D.M."/>
            <person name="Ioannidis P."/>
            <person name="Waterhouse R.M."/>
            <person name="Zdobnov E.M."/>
            <person name="James P.J."/>
            <person name="Bagnall N.H."/>
            <person name="Kotze A.C."/>
            <person name="Gibbs R.A."/>
            <person name="Richards S."/>
            <person name="Batterham P."/>
            <person name="Gasser R.B."/>
        </authorList>
    </citation>
    <scope>NUCLEOTIDE SEQUENCE [LARGE SCALE GENOMIC DNA]</scope>
    <source>
        <strain evidence="4 5">LS</strain>
        <tissue evidence="4">Full body</tissue>
    </source>
</reference>
<evidence type="ECO:0000313" key="5">
    <source>
        <dbReference type="Proteomes" id="UP000037069"/>
    </source>
</evidence>
<dbReference type="GO" id="GO:0007399">
    <property type="term" value="P:nervous system development"/>
    <property type="evidence" value="ECO:0007669"/>
    <property type="project" value="UniProtKB-KW"/>
</dbReference>
<evidence type="ECO:0000259" key="3">
    <source>
        <dbReference type="SMART" id="SM00745"/>
    </source>
</evidence>
<dbReference type="InterPro" id="IPR038113">
    <property type="entry name" value="MITD1_C_sf"/>
</dbReference>
<sequence length="233" mass="27033">MNAKEILMKAVQCDQAGRILEAQNNYQEGIQILMELVNDENDVAKKKVFYERIKEYIDRAEQIKERVRRHVSQGELVSHNPIDEDATGYSYKNLFGKYITSDVKEVLLEEPYLTERYQFQNLIIFFELLVKHSTGLTFISLITKTDPKNPSNQQQILQQIKGDLAKRGVTLSIKFENSLHDRKIVLSNGYIIKIGRGLHFFKANNPLFSLGLGDYDFRRCLQTDVDIWRTGNI</sequence>
<accession>A0A0L0BVN1</accession>
<feature type="domain" description="MIT" evidence="3">
    <location>
        <begin position="3"/>
        <end position="72"/>
    </location>
</feature>
<dbReference type="Gene3D" id="1.20.58.80">
    <property type="entry name" value="Phosphotransferase system, lactose/cellobiose-type IIA subunit"/>
    <property type="match status" value="1"/>
</dbReference>
<dbReference type="PANTHER" id="PTHR21222:SF1">
    <property type="entry name" value="MIT DOMAIN-CONTAINING PROTEIN 1"/>
    <property type="match status" value="1"/>
</dbReference>
<dbReference type="STRING" id="7375.A0A0L0BVN1"/>